<gene>
    <name evidence="6" type="ORF">MKO06_04480</name>
</gene>
<dbReference type="AlphaFoldDB" id="A0A9X2KVG2"/>
<proteinExistence type="inferred from homology"/>
<dbReference type="Pfam" id="PF00561">
    <property type="entry name" value="Abhydrolase_1"/>
    <property type="match status" value="1"/>
</dbReference>
<feature type="active site" description="Charge relay system" evidence="4">
    <location>
        <position position="269"/>
    </location>
</feature>
<reference evidence="6" key="1">
    <citation type="submission" date="2022-07" db="EMBL/GenBank/DDBJ databases">
        <title>Gramela sediminis sp. nov., isolated from deep-sea sediment of the Indian Ocean.</title>
        <authorList>
            <person name="Shi H."/>
        </authorList>
    </citation>
    <scope>NUCLEOTIDE SEQUENCE</scope>
    <source>
        <strain evidence="6">GC03-9</strain>
    </source>
</reference>
<sequence length="322" mass="36049">MPVLTGNYIPPGIFKNPDVATIYSAMLRKVDLPPVERERIELSDGDFIDLDWTYSKTPPASKKLVILLHGLAGSSDRAYMKGMARAFRFRGWDAAAMNFRGCSDELNRYFRSYHAGATNDLAEVITHALSLGKYEKIALVGFSLGGNMVLKYLGENRSRPKEIIAGIGVSVPCDLAGSLGAINRMRNFVYSKRFELNLKKHLLKRAEKFPDHISKAEINACSSIRDIDELYTSRAHGYKNASEYYEKASCLQFLDGIEIPSLLISARNDSFLSEACYPFGLAKASKIFHFEAPPYGGHVGFVTSKSIYYHEKRAIEFIESML</sequence>
<protein>
    <submittedName>
        <fullName evidence="6">Alpha/beta fold hydrolase</fullName>
    </submittedName>
</protein>
<dbReference type="RefSeq" id="WP_241549462.1">
    <property type="nucleotide sequence ID" value="NZ_JANCNS010000001.1"/>
</dbReference>
<dbReference type="InterPro" id="IPR000952">
    <property type="entry name" value="AB_hydrolase_4_CS"/>
</dbReference>
<evidence type="ECO:0000259" key="5">
    <source>
        <dbReference type="Pfam" id="PF00561"/>
    </source>
</evidence>
<keyword evidence="7" id="KW-1185">Reference proteome</keyword>
<dbReference type="SUPFAM" id="SSF53474">
    <property type="entry name" value="alpha/beta-Hydrolases"/>
    <property type="match status" value="1"/>
</dbReference>
<feature type="active site" description="Charge relay system" evidence="4">
    <location>
        <position position="143"/>
    </location>
</feature>
<feature type="active site" description="Charge relay system" evidence="4">
    <location>
        <position position="298"/>
    </location>
</feature>
<organism evidence="6 7">
    <name type="scientific">Christiangramia oceanisediminis</name>
    <dbReference type="NCBI Taxonomy" id="2920386"/>
    <lineage>
        <taxon>Bacteria</taxon>
        <taxon>Pseudomonadati</taxon>
        <taxon>Bacteroidota</taxon>
        <taxon>Flavobacteriia</taxon>
        <taxon>Flavobacteriales</taxon>
        <taxon>Flavobacteriaceae</taxon>
        <taxon>Christiangramia</taxon>
    </lineage>
</organism>
<keyword evidence="2" id="KW-0719">Serine esterase</keyword>
<dbReference type="PIRSF" id="PIRSF005211">
    <property type="entry name" value="Ab_hydro_YheT"/>
    <property type="match status" value="1"/>
</dbReference>
<dbReference type="PROSITE" id="PS01133">
    <property type="entry name" value="UPF0017"/>
    <property type="match status" value="1"/>
</dbReference>
<keyword evidence="3 6" id="KW-0378">Hydrolase</keyword>
<dbReference type="EMBL" id="JANCNS010000001">
    <property type="protein sequence ID" value="MCP9199152.1"/>
    <property type="molecule type" value="Genomic_DNA"/>
</dbReference>
<name>A0A9X2KVG2_9FLAO</name>
<dbReference type="InterPro" id="IPR000073">
    <property type="entry name" value="AB_hydrolase_1"/>
</dbReference>
<evidence type="ECO:0000256" key="4">
    <source>
        <dbReference type="PIRSR" id="PIRSR005211-1"/>
    </source>
</evidence>
<evidence type="ECO:0000256" key="2">
    <source>
        <dbReference type="ARBA" id="ARBA00022487"/>
    </source>
</evidence>
<dbReference type="Proteomes" id="UP001155280">
    <property type="component" value="Unassembled WGS sequence"/>
</dbReference>
<evidence type="ECO:0000313" key="6">
    <source>
        <dbReference type="EMBL" id="MCP9199152.1"/>
    </source>
</evidence>
<dbReference type="Gene3D" id="3.40.50.1820">
    <property type="entry name" value="alpha/beta hydrolase"/>
    <property type="match status" value="1"/>
</dbReference>
<feature type="domain" description="AB hydrolase-1" evidence="5">
    <location>
        <begin position="64"/>
        <end position="208"/>
    </location>
</feature>
<accession>A0A9X2KVG2</accession>
<dbReference type="GO" id="GO:0047372">
    <property type="term" value="F:monoacylglycerol lipase activity"/>
    <property type="evidence" value="ECO:0007669"/>
    <property type="project" value="TreeGrafter"/>
</dbReference>
<dbReference type="InterPro" id="IPR012020">
    <property type="entry name" value="ABHD4"/>
</dbReference>
<comment type="caution">
    <text evidence="6">The sequence shown here is derived from an EMBL/GenBank/DDBJ whole genome shotgun (WGS) entry which is preliminary data.</text>
</comment>
<evidence type="ECO:0000313" key="7">
    <source>
        <dbReference type="Proteomes" id="UP001155280"/>
    </source>
</evidence>
<dbReference type="InterPro" id="IPR050960">
    <property type="entry name" value="AB_hydrolase_4_sf"/>
</dbReference>
<dbReference type="InterPro" id="IPR029058">
    <property type="entry name" value="AB_hydrolase_fold"/>
</dbReference>
<evidence type="ECO:0000256" key="1">
    <source>
        <dbReference type="ARBA" id="ARBA00010884"/>
    </source>
</evidence>
<evidence type="ECO:0000256" key="3">
    <source>
        <dbReference type="ARBA" id="ARBA00022801"/>
    </source>
</evidence>
<dbReference type="GO" id="GO:0034338">
    <property type="term" value="F:short-chain carboxylesterase activity"/>
    <property type="evidence" value="ECO:0007669"/>
    <property type="project" value="TreeGrafter"/>
</dbReference>
<comment type="similarity">
    <text evidence="1">Belongs to the AB hydrolase superfamily. AB hydrolase 4 family.</text>
</comment>
<dbReference type="PANTHER" id="PTHR10794:SF94">
    <property type="entry name" value="ESTERASE YHET-RELATED"/>
    <property type="match status" value="1"/>
</dbReference>
<dbReference type="PANTHER" id="PTHR10794">
    <property type="entry name" value="ABHYDROLASE DOMAIN-CONTAINING PROTEIN"/>
    <property type="match status" value="1"/>
</dbReference>